<gene>
    <name evidence="1" type="ORF">AN396_04065</name>
</gene>
<keyword evidence="2" id="KW-1185">Reference proteome</keyword>
<evidence type="ECO:0000313" key="2">
    <source>
        <dbReference type="Proteomes" id="UP000188605"/>
    </source>
</evidence>
<dbReference type="EMBL" id="LJDB01000041">
    <property type="protein sequence ID" value="ONI41166.1"/>
    <property type="molecule type" value="Genomic_DNA"/>
</dbReference>
<comment type="caution">
    <text evidence="1">The sequence shown here is derived from an EMBL/GenBank/DDBJ whole genome shotgun (WGS) entry which is preliminary data.</text>
</comment>
<accession>A0ACC8XE84</accession>
<dbReference type="Proteomes" id="UP000188605">
    <property type="component" value="Unassembled WGS sequence"/>
</dbReference>
<reference evidence="1" key="1">
    <citation type="submission" date="2016-08" db="EMBL/GenBank/DDBJ databases">
        <authorList>
            <person name="Ngugi D.K."/>
            <person name="Miyake S."/>
            <person name="Stingl U."/>
        </authorList>
    </citation>
    <scope>NUCLEOTIDE SEQUENCE</scope>
    <source>
        <strain evidence="1">SCG-B11WGA-EpuloA1</strain>
    </source>
</reference>
<proteinExistence type="predicted"/>
<protein>
    <submittedName>
        <fullName evidence="1">Uncharacterized protein</fullName>
    </submittedName>
</protein>
<name>A0ACC8XE84_9FIRM</name>
<evidence type="ECO:0000313" key="1">
    <source>
        <dbReference type="EMBL" id="ONI41166.1"/>
    </source>
</evidence>
<organism evidence="1 2">
    <name type="scientific">Candidatus Epulonipiscium fishelsonii</name>
    <dbReference type="NCBI Taxonomy" id="77094"/>
    <lineage>
        <taxon>Bacteria</taxon>
        <taxon>Bacillati</taxon>
        <taxon>Bacillota</taxon>
        <taxon>Clostridia</taxon>
        <taxon>Lachnospirales</taxon>
        <taxon>Lachnospiraceae</taxon>
        <taxon>Candidatus Epulonipiscium</taxon>
    </lineage>
</organism>
<sequence length="78" mass="9050">MEQRGNLFWGLMYFVLLTFEKLIDISRFLKNKFVSVIYIKHLMVCVIVGWVIFGSVLVKGAILAIFLQFGGEDIYLML</sequence>